<evidence type="ECO:0000256" key="1">
    <source>
        <dbReference type="SAM" id="Coils"/>
    </source>
</evidence>
<keyword evidence="1" id="KW-0175">Coiled coil</keyword>
<name>A0ABM1MPZ4_NICVS</name>
<evidence type="ECO:0000313" key="2">
    <source>
        <dbReference type="Proteomes" id="UP000695000"/>
    </source>
</evidence>
<protein>
    <submittedName>
        <fullName evidence="3">Geminin-like</fullName>
    </submittedName>
</protein>
<accession>A0ABM1MPZ4</accession>
<organism evidence="2 3">
    <name type="scientific">Nicrophorus vespilloides</name>
    <name type="common">Boreal carrion beetle</name>
    <dbReference type="NCBI Taxonomy" id="110193"/>
    <lineage>
        <taxon>Eukaryota</taxon>
        <taxon>Metazoa</taxon>
        <taxon>Ecdysozoa</taxon>
        <taxon>Arthropoda</taxon>
        <taxon>Hexapoda</taxon>
        <taxon>Insecta</taxon>
        <taxon>Pterygota</taxon>
        <taxon>Neoptera</taxon>
        <taxon>Endopterygota</taxon>
        <taxon>Coleoptera</taxon>
        <taxon>Polyphaga</taxon>
        <taxon>Staphyliniformia</taxon>
        <taxon>Silphidae</taxon>
        <taxon>Nicrophorinae</taxon>
        <taxon>Nicrophorus</taxon>
    </lineage>
</organism>
<keyword evidence="2" id="KW-1185">Reference proteome</keyword>
<sequence>MKTADKLAIIKVASQEQSEGRGQKKKYIEDIDDGKENVAKRFKLDRSMKPIESDKRKKLTHRSVQAGGECSVTADDLTSEETSENYWRLLAEKRKAVLDDSFKEIESLKEKVEALKEENKTCKEMLDESKTLVEVLQEIIGGDDGAAEDS</sequence>
<dbReference type="GeneID" id="108562737"/>
<reference evidence="3" key="1">
    <citation type="submission" date="2025-08" db="UniProtKB">
        <authorList>
            <consortium name="RefSeq"/>
        </authorList>
    </citation>
    <scope>IDENTIFICATION</scope>
    <source>
        <tissue evidence="3">Whole Larva</tissue>
    </source>
</reference>
<dbReference type="Proteomes" id="UP000695000">
    <property type="component" value="Unplaced"/>
</dbReference>
<dbReference type="Pfam" id="PF07412">
    <property type="entry name" value="Geminin"/>
    <property type="match status" value="1"/>
</dbReference>
<feature type="coiled-coil region" evidence="1">
    <location>
        <begin position="98"/>
        <end position="132"/>
    </location>
</feature>
<proteinExistence type="predicted"/>
<dbReference type="Gene3D" id="1.20.5.1180">
    <property type="entry name" value="Geminin coiled-coil domain"/>
    <property type="match status" value="1"/>
</dbReference>
<gene>
    <name evidence="3" type="primary">LOC108562737</name>
</gene>
<dbReference type="SUPFAM" id="SSF111469">
    <property type="entry name" value="Geminin coiled-coil domain"/>
    <property type="match status" value="1"/>
</dbReference>
<dbReference type="RefSeq" id="XP_017776644.1">
    <property type="nucleotide sequence ID" value="XM_017921155.1"/>
</dbReference>
<dbReference type="InterPro" id="IPR022786">
    <property type="entry name" value="Geminin/Multicilin"/>
</dbReference>
<evidence type="ECO:0000313" key="3">
    <source>
        <dbReference type="RefSeq" id="XP_017776644.1"/>
    </source>
</evidence>